<reference evidence="8" key="1">
    <citation type="submission" date="2018-06" db="EMBL/GenBank/DDBJ databases">
        <authorList>
            <person name="Zhirakovskaya E."/>
        </authorList>
    </citation>
    <scope>NUCLEOTIDE SEQUENCE</scope>
</reference>
<evidence type="ECO:0000313" key="8">
    <source>
        <dbReference type="EMBL" id="VAW40141.1"/>
    </source>
</evidence>
<dbReference type="InterPro" id="IPR000878">
    <property type="entry name" value="4pyrrol_Mease"/>
</dbReference>
<keyword evidence="4 8" id="KW-0489">Methyltransferase</keyword>
<evidence type="ECO:0000256" key="4">
    <source>
        <dbReference type="ARBA" id="ARBA00022603"/>
    </source>
</evidence>
<dbReference type="GO" id="GO:0009236">
    <property type="term" value="P:cobalamin biosynthetic process"/>
    <property type="evidence" value="ECO:0007669"/>
    <property type="project" value="UniProtKB-UniPathway"/>
</dbReference>
<dbReference type="GO" id="GO:0043781">
    <property type="term" value="F:cobalt-factor II C20-methyltransferase activity"/>
    <property type="evidence" value="ECO:0007669"/>
    <property type="project" value="UniProtKB-EC"/>
</dbReference>
<proteinExistence type="inferred from homology"/>
<name>A0A3B0VB79_9ZZZZ</name>
<evidence type="ECO:0000256" key="6">
    <source>
        <dbReference type="ARBA" id="ARBA00022691"/>
    </source>
</evidence>
<dbReference type="InterPro" id="IPR014777">
    <property type="entry name" value="4pyrrole_Mease_sub1"/>
</dbReference>
<dbReference type="Gene3D" id="3.40.1010.10">
    <property type="entry name" value="Cobalt-precorrin-4 Transmethylase, Domain 1"/>
    <property type="match status" value="1"/>
</dbReference>
<keyword evidence="5 8" id="KW-0808">Transferase</keyword>
<dbReference type="InterPro" id="IPR012382">
    <property type="entry name" value="CobI/CbiL"/>
</dbReference>
<dbReference type="GO" id="GO:0032259">
    <property type="term" value="P:methylation"/>
    <property type="evidence" value="ECO:0007669"/>
    <property type="project" value="UniProtKB-KW"/>
</dbReference>
<dbReference type="InterPro" id="IPR006364">
    <property type="entry name" value="CobI/CbiL/CobIJ_dom"/>
</dbReference>
<evidence type="ECO:0000256" key="2">
    <source>
        <dbReference type="ARBA" id="ARBA00005879"/>
    </source>
</evidence>
<dbReference type="NCBIfam" id="TIGR01467">
    <property type="entry name" value="cobI_cbiL"/>
    <property type="match status" value="1"/>
</dbReference>
<evidence type="ECO:0000256" key="1">
    <source>
        <dbReference type="ARBA" id="ARBA00004953"/>
    </source>
</evidence>
<protein>
    <submittedName>
        <fullName evidence="8">Cobalt-precorrin-2 C(20)-methyltransferase</fullName>
        <ecNumber evidence="8">2.1.1.151</ecNumber>
    </submittedName>
</protein>
<evidence type="ECO:0000256" key="5">
    <source>
        <dbReference type="ARBA" id="ARBA00022679"/>
    </source>
</evidence>
<dbReference type="Gene3D" id="3.30.950.10">
    <property type="entry name" value="Methyltransferase, Cobalt-precorrin-4 Transmethylase, Domain 2"/>
    <property type="match status" value="1"/>
</dbReference>
<dbReference type="EC" id="2.1.1.151" evidence="8"/>
<organism evidence="8">
    <name type="scientific">hydrothermal vent metagenome</name>
    <dbReference type="NCBI Taxonomy" id="652676"/>
    <lineage>
        <taxon>unclassified sequences</taxon>
        <taxon>metagenomes</taxon>
        <taxon>ecological metagenomes</taxon>
    </lineage>
</organism>
<dbReference type="AlphaFoldDB" id="A0A3B0VB79"/>
<dbReference type="PANTHER" id="PTHR43467:SF2">
    <property type="entry name" value="COBALT-PRECORRIN-2 C(20)-METHYLTRANSFERASE"/>
    <property type="match status" value="1"/>
</dbReference>
<dbReference type="CDD" id="cd11645">
    <property type="entry name" value="Precorrin_2_C20_MT"/>
    <property type="match status" value="1"/>
</dbReference>
<dbReference type="InterPro" id="IPR014776">
    <property type="entry name" value="4pyrrole_Mease_sub2"/>
</dbReference>
<comment type="pathway">
    <text evidence="1">Cofactor biosynthesis; adenosylcobalamin biosynthesis.</text>
</comment>
<feature type="domain" description="Tetrapyrrole methylase" evidence="7">
    <location>
        <begin position="4"/>
        <end position="221"/>
    </location>
</feature>
<dbReference type="EMBL" id="UOEX01000320">
    <property type="protein sequence ID" value="VAW40141.1"/>
    <property type="molecule type" value="Genomic_DNA"/>
</dbReference>
<dbReference type="SUPFAM" id="SSF53790">
    <property type="entry name" value="Tetrapyrrole methylase"/>
    <property type="match status" value="1"/>
</dbReference>
<dbReference type="PIRSF" id="PIRSF036427">
    <property type="entry name" value="Precrrn-2_mtase"/>
    <property type="match status" value="1"/>
</dbReference>
<sequence>MTGTFYVVGVGPGDPELLTLKASRILKNCSSFIVPKSRADGNSTALWIVEQSLSTTDKEIVEIHFPMQKVRMGEAPAPEVSAAWQKAVDAIIIRLKNGQDVAFPTLGDPAIYSTGFYTCQTLLERAPDSKTVIVPGVSSISACAAAANVPLCQGDDMLAVVPATFNNEKLRQVFNTFQTVVLMKIHRVMPRITALLQELDLGNKAVLIEKTARNEERIIHDCLSRQDKLHYFSTMIVRTK</sequence>
<evidence type="ECO:0000256" key="3">
    <source>
        <dbReference type="ARBA" id="ARBA00022573"/>
    </source>
</evidence>
<gene>
    <name evidence="8" type="ORF">MNBD_DELTA03-1496</name>
</gene>
<dbReference type="GO" id="GO:0030788">
    <property type="term" value="F:precorrin-2 C20-methyltransferase activity"/>
    <property type="evidence" value="ECO:0007669"/>
    <property type="project" value="InterPro"/>
</dbReference>
<dbReference type="PANTHER" id="PTHR43467">
    <property type="entry name" value="COBALT-PRECORRIN-2 C(20)-METHYLTRANSFERASE"/>
    <property type="match status" value="1"/>
</dbReference>
<dbReference type="InterPro" id="IPR035996">
    <property type="entry name" value="4pyrrol_Methylase_sf"/>
</dbReference>
<comment type="similarity">
    <text evidence="2">Belongs to the precorrin methyltransferase family.</text>
</comment>
<dbReference type="Pfam" id="PF00590">
    <property type="entry name" value="TP_methylase"/>
    <property type="match status" value="1"/>
</dbReference>
<keyword evidence="3" id="KW-0169">Cobalamin biosynthesis</keyword>
<dbReference type="UniPathway" id="UPA00148"/>
<keyword evidence="6" id="KW-0949">S-adenosyl-L-methionine</keyword>
<accession>A0A3B0VB79</accession>
<evidence type="ECO:0000259" key="7">
    <source>
        <dbReference type="Pfam" id="PF00590"/>
    </source>
</evidence>